<dbReference type="AlphaFoldDB" id="A0A1B7KQ84"/>
<protein>
    <submittedName>
        <fullName evidence="3">Cobalamin-binding protein</fullName>
    </submittedName>
</protein>
<proteinExistence type="inferred from homology"/>
<organism evidence="3 4">
    <name type="scientific">Parageobacillus thermoglucosidasius</name>
    <name type="common">Geobacillus thermoglucosidasius</name>
    <dbReference type="NCBI Taxonomy" id="1426"/>
    <lineage>
        <taxon>Bacteria</taxon>
        <taxon>Bacillati</taxon>
        <taxon>Bacillota</taxon>
        <taxon>Bacilli</taxon>
        <taxon>Bacillales</taxon>
        <taxon>Anoxybacillaceae</taxon>
        <taxon>Parageobacillus</taxon>
    </lineage>
</organism>
<evidence type="ECO:0000259" key="2">
    <source>
        <dbReference type="PROSITE" id="PS50983"/>
    </source>
</evidence>
<reference evidence="4" key="1">
    <citation type="submission" date="2016-05" db="EMBL/GenBank/DDBJ databases">
        <authorList>
            <person name="Wang W."/>
            <person name="Zhu L."/>
        </authorList>
    </citation>
    <scope>NUCLEOTIDE SEQUENCE [LARGE SCALE GENOMIC DNA]</scope>
    <source>
        <strain evidence="4">W-2</strain>
    </source>
</reference>
<evidence type="ECO:0000256" key="1">
    <source>
        <dbReference type="ARBA" id="ARBA00008814"/>
    </source>
</evidence>
<name>A0A1B7KQ84_PARTM</name>
<comment type="caution">
    <text evidence="3">The sequence shown here is derived from an EMBL/GenBank/DDBJ whole genome shotgun (WGS) entry which is preliminary data.</text>
</comment>
<feature type="domain" description="Fe/B12 periplasmic-binding" evidence="2">
    <location>
        <begin position="2"/>
        <end position="257"/>
    </location>
</feature>
<dbReference type="PANTHER" id="PTHR30535:SF34">
    <property type="entry name" value="MOLYBDATE-BINDING PROTEIN MOLA"/>
    <property type="match status" value="1"/>
</dbReference>
<dbReference type="EMBL" id="LXMA01000034">
    <property type="protein sequence ID" value="OAT72232.1"/>
    <property type="molecule type" value="Genomic_DNA"/>
</dbReference>
<dbReference type="Gene3D" id="3.40.50.1980">
    <property type="entry name" value="Nitrogenase molybdenum iron protein domain"/>
    <property type="match status" value="2"/>
</dbReference>
<dbReference type="Pfam" id="PF01497">
    <property type="entry name" value="Peripla_BP_2"/>
    <property type="match status" value="1"/>
</dbReference>
<dbReference type="Proteomes" id="UP000078290">
    <property type="component" value="Unassembled WGS sequence"/>
</dbReference>
<dbReference type="RefSeq" id="WP_064552024.1">
    <property type="nucleotide sequence ID" value="NZ_LXMA01000034.1"/>
</dbReference>
<sequence length="278" mass="31508">MKIISLCPSNTELLAYLGMLEHLIAVDNHSDWPPSICKLPRVGPDLNIDMEKVEALKPDLVLASLSVPGMERNVQELEKRSIPHIIFAPNSLHDIAEDLLRLGETLGKKKAAQAIVRRYRSFIEKYRQLAANMKHPARLYWEWWPKPIFTPGKTNWLSEISELAGGTNIFGDVAKANVQTDWDEVARRNPSHIFLVWVGVQTKKMNKDAVKKRPDAEKVDAVCKDRVYVLEESLYCRPSPRLLLGLKKLAALLHPSIFPPDDGIDPLWDIARKIKGGR</sequence>
<evidence type="ECO:0000313" key="4">
    <source>
        <dbReference type="Proteomes" id="UP000078290"/>
    </source>
</evidence>
<evidence type="ECO:0000313" key="3">
    <source>
        <dbReference type="EMBL" id="OAT72232.1"/>
    </source>
</evidence>
<dbReference type="PROSITE" id="PS50983">
    <property type="entry name" value="FE_B12_PBP"/>
    <property type="match status" value="1"/>
</dbReference>
<dbReference type="SUPFAM" id="SSF53807">
    <property type="entry name" value="Helical backbone' metal receptor"/>
    <property type="match status" value="1"/>
</dbReference>
<dbReference type="CDD" id="cd01144">
    <property type="entry name" value="BtuF"/>
    <property type="match status" value="1"/>
</dbReference>
<dbReference type="InterPro" id="IPR050902">
    <property type="entry name" value="ABC_Transporter_SBP"/>
</dbReference>
<accession>A0A1B7KQ84</accession>
<comment type="similarity">
    <text evidence="1">Belongs to the bacterial solute-binding protein 8 family.</text>
</comment>
<dbReference type="OrthoDB" id="9787772at2"/>
<dbReference type="InterPro" id="IPR002491">
    <property type="entry name" value="ABC_transptr_periplasmic_BD"/>
</dbReference>
<dbReference type="PANTHER" id="PTHR30535">
    <property type="entry name" value="VITAMIN B12-BINDING PROTEIN"/>
    <property type="match status" value="1"/>
</dbReference>
<gene>
    <name evidence="3" type="ORF">A7K69_08815</name>
</gene>